<dbReference type="AlphaFoldDB" id="W7DJT9"/>
<protein>
    <recommendedName>
        <fullName evidence="3">Chaperone protein DnaJ</fullName>
    </recommendedName>
</protein>
<dbReference type="InterPro" id="IPR036410">
    <property type="entry name" value="HSP_DnaJ_Cys-rich_dom_sf"/>
</dbReference>
<proteinExistence type="predicted"/>
<evidence type="ECO:0008006" key="3">
    <source>
        <dbReference type="Google" id="ProtNLM"/>
    </source>
</evidence>
<gene>
    <name evidence="1" type="ORF">MCOL2_18139</name>
</gene>
<evidence type="ECO:0000313" key="1">
    <source>
        <dbReference type="EMBL" id="EUJ47664.1"/>
    </source>
</evidence>
<sequence>MNFEHMMRADFESGIVAYPKMALVKCGTCYGKGAVFKMTCEKCKGYGHVEVPV</sequence>
<dbReference type="Gene3D" id="6.20.20.10">
    <property type="match status" value="1"/>
</dbReference>
<comment type="caution">
    <text evidence="1">The sequence shown here is derived from an EMBL/GenBank/DDBJ whole genome shotgun (WGS) entry which is preliminary data.</text>
</comment>
<accession>W7DJT9</accession>
<name>W7DJT9_9LIST</name>
<dbReference type="PATRIC" id="fig|1265822.4.peg.3688"/>
<reference evidence="1 2" key="1">
    <citation type="submission" date="2012-12" db="EMBL/GenBank/DDBJ databases">
        <title>Novel taxa of Listeriaceae from agricultural environments in the United States.</title>
        <authorList>
            <person name="den Bakker H.C."/>
            <person name="Allred A."/>
            <person name="Warchocki S."/>
            <person name="Wright E.M."/>
            <person name="Burrell A."/>
            <person name="Nightingale K.K."/>
            <person name="Kephart D."/>
            <person name="Wiedmann M."/>
        </authorList>
    </citation>
    <scope>NUCLEOTIDE SEQUENCE [LARGE SCALE GENOMIC DNA]</scope>
    <source>
        <strain evidence="1 2">FSL S10-1203</strain>
    </source>
</reference>
<organism evidence="1 2">
    <name type="scientific">Listeria fleischmannii FSL S10-1203</name>
    <dbReference type="NCBI Taxonomy" id="1265822"/>
    <lineage>
        <taxon>Bacteria</taxon>
        <taxon>Bacillati</taxon>
        <taxon>Bacillota</taxon>
        <taxon>Bacilli</taxon>
        <taxon>Bacillales</taxon>
        <taxon>Listeriaceae</taxon>
        <taxon>Listeria</taxon>
    </lineage>
</organism>
<dbReference type="RefSeq" id="WP_164832582.1">
    <property type="nucleotide sequence ID" value="NZ_AODM01000066.1"/>
</dbReference>
<dbReference type="EMBL" id="AODM01000066">
    <property type="protein sequence ID" value="EUJ47664.1"/>
    <property type="molecule type" value="Genomic_DNA"/>
</dbReference>
<dbReference type="SUPFAM" id="SSF57938">
    <property type="entry name" value="DnaJ/Hsp40 cysteine-rich domain"/>
    <property type="match status" value="1"/>
</dbReference>
<evidence type="ECO:0000313" key="2">
    <source>
        <dbReference type="Proteomes" id="UP000019241"/>
    </source>
</evidence>
<dbReference type="Proteomes" id="UP000019241">
    <property type="component" value="Unassembled WGS sequence"/>
</dbReference>